<proteinExistence type="predicted"/>
<protein>
    <submittedName>
        <fullName evidence="3">Ig-like domain-containing protein</fullName>
    </submittedName>
</protein>
<accession>A0A4R2G7M2</accession>
<evidence type="ECO:0000313" key="4">
    <source>
        <dbReference type="Proteomes" id="UP000295221"/>
    </source>
</evidence>
<dbReference type="InterPro" id="IPR032812">
    <property type="entry name" value="SbsA_Ig"/>
</dbReference>
<dbReference type="Pfam" id="PF13205">
    <property type="entry name" value="Big_5"/>
    <property type="match status" value="7"/>
</dbReference>
<dbReference type="EMBL" id="SLWK01000021">
    <property type="protein sequence ID" value="TCO03289.1"/>
    <property type="molecule type" value="Genomic_DNA"/>
</dbReference>
<gene>
    <name evidence="3" type="ORF">EV194_1211</name>
</gene>
<comment type="caution">
    <text evidence="3">The sequence shown here is derived from an EMBL/GenBank/DDBJ whole genome shotgun (WGS) entry which is preliminary data.</text>
</comment>
<keyword evidence="1" id="KW-0732">Signal</keyword>
<feature type="domain" description="SbsA Ig-like" evidence="2">
    <location>
        <begin position="518"/>
        <end position="631"/>
    </location>
</feature>
<feature type="domain" description="SbsA Ig-like" evidence="2">
    <location>
        <begin position="396"/>
        <end position="513"/>
    </location>
</feature>
<feature type="domain" description="SbsA Ig-like" evidence="2">
    <location>
        <begin position="48"/>
        <end position="152"/>
    </location>
</feature>
<dbReference type="Proteomes" id="UP000295221">
    <property type="component" value="Unassembled WGS sequence"/>
</dbReference>
<keyword evidence="4" id="KW-1185">Reference proteome</keyword>
<reference evidence="3 4" key="1">
    <citation type="submission" date="2019-03" db="EMBL/GenBank/DDBJ databases">
        <title>Genomic Encyclopedia of Type Strains, Phase IV (KMG-IV): sequencing the most valuable type-strain genomes for metagenomic binning, comparative biology and taxonomic classification.</title>
        <authorList>
            <person name="Goeker M."/>
        </authorList>
    </citation>
    <scope>NUCLEOTIDE SEQUENCE [LARGE SCALE GENOMIC DNA]</scope>
    <source>
        <strain evidence="3 4">DSM 24179</strain>
    </source>
</reference>
<organism evidence="3 4">
    <name type="scientific">Natronoflexus pectinivorans</name>
    <dbReference type="NCBI Taxonomy" id="682526"/>
    <lineage>
        <taxon>Bacteria</taxon>
        <taxon>Pseudomonadati</taxon>
        <taxon>Bacteroidota</taxon>
        <taxon>Bacteroidia</taxon>
        <taxon>Marinilabiliales</taxon>
        <taxon>Marinilabiliaceae</taxon>
        <taxon>Natronoflexus</taxon>
    </lineage>
</organism>
<feature type="non-terminal residue" evidence="3">
    <location>
        <position position="1"/>
    </location>
</feature>
<feature type="domain" description="SbsA Ig-like" evidence="2">
    <location>
        <begin position="156"/>
        <end position="273"/>
    </location>
</feature>
<feature type="domain" description="SbsA Ig-like" evidence="2">
    <location>
        <begin position="286"/>
        <end position="392"/>
    </location>
</feature>
<dbReference type="OrthoDB" id="5524298at2"/>
<evidence type="ECO:0000259" key="2">
    <source>
        <dbReference type="Pfam" id="PF13205"/>
    </source>
</evidence>
<name>A0A4R2G7M2_9BACT</name>
<evidence type="ECO:0000313" key="3">
    <source>
        <dbReference type="EMBL" id="TCO03289.1"/>
    </source>
</evidence>
<sequence>DFEAGEEYYVTIGSGAIVGFNGIDNSESNNWRFTTEKKKPGLVVENPLSPSNGATGVATDVALTVTFDQNIQFGSGAEVYIYEYLTDDLIETLTPVSGLSIVDTQLEITPSPSILQNGTQYYVTLSVGAIEATANDEPFVGLTDKSEWNFTTVYSTPVVDVYDPEEDSDDVPLDKVFSLTFSEDIKFNPSGSFNIDLRDEGGARHGRLSIENGSADTQVGQSLSISEKSLFMDFNSDLQYGVTYYITIPANAIQSLNNVNFGGITANEWQFTTKKQKPRLAEMNPLSPANGAVGVEVDTDLTVTFDINVRLGTGTITIAQYSDDLVLHTYDVSTSGGLLSVIENQLTISLPAETSFLNGTEYYVTFSSGAIESMEGAPFEGLSAKGDWSFTTVFLPPIVIEYIPEDDTQDVPVDQVFLLEFDQDIKFNELSVNVVSLYKEGEGSPIKTLAIVNGIPNDDGLSIIDDRILRIDFKLTLENDENYYITITPGAIVSVETDVAFGGIAAGDWSFKTVFPTPQVVSLSPVTTSTGIDTDTELTIEFDIPMEFGTGMISIFEYDGDVLFHEYDVTAPGVSLAFDVENKVLTITLPSNLEESTQYYVVIEDGALQSTDLMPFPGLGVVDKDDWEFTTRVMPPAVVSTDPEYEETEVTLNADLNVTFDRPVKFQPSTSTSYYISVMYNNGNGDILFREYVVRGTLSDPMLTWSNDNYTLNIQVDKTFEPAQEYYVVIGAGALWSVADDQPFEGIAPGEWTFTTLSDPDLPILVTENPYNPVPETEDFPVNGMMSLTFQQEIVFGPDASTQLYIRRVSDDFARRNFSKNSEEVSIIDNVLYIDLTTSPLFYGVEYYVEIEPGFISSAESGAEYSGFADTRWNFTTQTQPPAWSEDYPRTENQNQSGLNLKVQLDLAAGLTATTYYVITTNSTPPSAEQIIAGHNSSGISAIKSGSIVEMENGIEELRAIIFGTDIPSGQMYYIHLVAESNRGERSERRTLELDRRPPSLVPLASNPRNDFNAFDINSPITLVFNKPLYDLDDGELLPLTDISASEYISLELQGGGEVLFTFEISAERDTVIITPNFPLLENTAYVITINGLSDEFYNQITEPITRNFSTDILLEWSGAESSVFNNNGNWVGNYIPEKSVRIPSGLSNYPIISTNRKIHNLTIEAGASLEHTGGTLDVTGDFVLESSVNGNASYLQKGGALNVNPQRVRIEQIVTSDEYNYYTSPSVTGATKSTAGITGQAFYYNNSSNTYFELDEESTLESGRGLIFRSQPGTVAFTGVPFSGTLPIDMNRTQKGRGWHLLGNPYPAAINFTNLTRDNLDESFWIWLNDKGIYGVYNDAVGVGLGLDNLAANIIPSHHAFWVRIPIGEDQNVATGSGSLTFTPMAMVANSNSYLKSSSGPNYPLVKLQSSFNGYTDEAAVAIVPYASESPEDKYDSQKMLAGNENFCELFTLANGTRLAVNSLPKETSELVVPLGFSVKKAGSVTLSIKSSTLPYEFEVKLIDKQEGTVTNLLYDDYHFDVTSAKIDEARFELVLKSGITTGGIESKTCDIRENIIVYTFDSKIYAYISDLNRPYFYLYDVQGRLINSGRLNNHTNNEIPVENKGIFIFVIRSAEGKADYRLVF</sequence>
<evidence type="ECO:0000256" key="1">
    <source>
        <dbReference type="ARBA" id="ARBA00022729"/>
    </source>
</evidence>
<feature type="domain" description="SbsA Ig-like" evidence="2">
    <location>
        <begin position="635"/>
        <end position="756"/>
    </location>
</feature>
<feature type="domain" description="SbsA Ig-like" evidence="2">
    <location>
        <begin position="995"/>
        <end position="1111"/>
    </location>
</feature>
<dbReference type="RefSeq" id="WP_132435486.1">
    <property type="nucleotide sequence ID" value="NZ_SLWK01000021.1"/>
</dbReference>